<reference evidence="1" key="1">
    <citation type="submission" date="2023-03" db="EMBL/GenBank/DDBJ databases">
        <authorList>
            <person name="Steffen K."/>
            <person name="Cardenas P."/>
        </authorList>
    </citation>
    <scope>NUCLEOTIDE SEQUENCE</scope>
</reference>
<keyword evidence="2" id="KW-1185">Reference proteome</keyword>
<accession>A0AA35WFU3</accession>
<dbReference type="Proteomes" id="UP001174909">
    <property type="component" value="Unassembled WGS sequence"/>
</dbReference>
<gene>
    <name evidence="1" type="ORF">GBAR_LOCUS9718</name>
</gene>
<name>A0AA35WFU3_GEOBA</name>
<organism evidence="1 2">
    <name type="scientific">Geodia barretti</name>
    <name type="common">Barrett's horny sponge</name>
    <dbReference type="NCBI Taxonomy" id="519541"/>
    <lineage>
        <taxon>Eukaryota</taxon>
        <taxon>Metazoa</taxon>
        <taxon>Porifera</taxon>
        <taxon>Demospongiae</taxon>
        <taxon>Heteroscleromorpha</taxon>
        <taxon>Tetractinellida</taxon>
        <taxon>Astrophorina</taxon>
        <taxon>Geodiidae</taxon>
        <taxon>Geodia</taxon>
    </lineage>
</organism>
<proteinExistence type="predicted"/>
<sequence length="39" mass="4168">MMPHPERCCDALLGGEDGKFIFQSMIDALSARILSGVSA</sequence>
<evidence type="ECO:0000313" key="1">
    <source>
        <dbReference type="EMBL" id="CAI8015746.1"/>
    </source>
</evidence>
<comment type="caution">
    <text evidence="1">The sequence shown here is derived from an EMBL/GenBank/DDBJ whole genome shotgun (WGS) entry which is preliminary data.</text>
</comment>
<dbReference type="EMBL" id="CASHTH010001466">
    <property type="protein sequence ID" value="CAI8015746.1"/>
    <property type="molecule type" value="Genomic_DNA"/>
</dbReference>
<protein>
    <submittedName>
        <fullName evidence="1">Phosphoribosylformylglycinamidine synthase subunit PurQ</fullName>
    </submittedName>
</protein>
<dbReference type="AlphaFoldDB" id="A0AA35WFU3"/>
<evidence type="ECO:0000313" key="2">
    <source>
        <dbReference type="Proteomes" id="UP001174909"/>
    </source>
</evidence>